<comment type="caution">
    <text evidence="6">The sequence shown here is derived from an EMBL/GenBank/DDBJ whole genome shotgun (WGS) entry which is preliminary data.</text>
</comment>
<dbReference type="Gene3D" id="1.10.10.10">
    <property type="entry name" value="Winged helix-like DNA-binding domain superfamily/Winged helix DNA-binding domain"/>
    <property type="match status" value="1"/>
</dbReference>
<dbReference type="Pfam" id="PF01380">
    <property type="entry name" value="SIS"/>
    <property type="match status" value="1"/>
</dbReference>
<dbReference type="RefSeq" id="WP_087018367.1">
    <property type="nucleotide sequence ID" value="NZ_CP178353.1"/>
</dbReference>
<evidence type="ECO:0000256" key="1">
    <source>
        <dbReference type="ARBA" id="ARBA00023015"/>
    </source>
</evidence>
<evidence type="ECO:0000313" key="7">
    <source>
        <dbReference type="Proteomes" id="UP000194903"/>
    </source>
</evidence>
<evidence type="ECO:0000313" key="6">
    <source>
        <dbReference type="EMBL" id="OUM20943.1"/>
    </source>
</evidence>
<evidence type="ECO:0000256" key="3">
    <source>
        <dbReference type="ARBA" id="ARBA00023163"/>
    </source>
</evidence>
<feature type="domain" description="HTH rpiR-type" evidence="4">
    <location>
        <begin position="2"/>
        <end position="78"/>
    </location>
</feature>
<keyword evidence="1" id="KW-0805">Transcription regulation</keyword>
<keyword evidence="2" id="KW-0238">DNA-binding</keyword>
<dbReference type="Proteomes" id="UP000194903">
    <property type="component" value="Unassembled WGS sequence"/>
</dbReference>
<dbReference type="GO" id="GO:0016301">
    <property type="term" value="F:kinase activity"/>
    <property type="evidence" value="ECO:0007669"/>
    <property type="project" value="UniProtKB-KW"/>
</dbReference>
<dbReference type="AlphaFoldDB" id="A0A252F590"/>
<dbReference type="SUPFAM" id="SSF46689">
    <property type="entry name" value="Homeodomain-like"/>
    <property type="match status" value="1"/>
</dbReference>
<protein>
    <submittedName>
        <fullName evidence="6">N-acetylmannosamine kinase</fullName>
    </submittedName>
</protein>
<dbReference type="SUPFAM" id="SSF53697">
    <property type="entry name" value="SIS domain"/>
    <property type="match status" value="1"/>
</dbReference>
<dbReference type="InterPro" id="IPR047640">
    <property type="entry name" value="RpiR-like"/>
</dbReference>
<evidence type="ECO:0000259" key="5">
    <source>
        <dbReference type="PROSITE" id="PS51464"/>
    </source>
</evidence>
<dbReference type="InterPro" id="IPR046348">
    <property type="entry name" value="SIS_dom_sf"/>
</dbReference>
<keyword evidence="7" id="KW-1185">Reference proteome</keyword>
<evidence type="ECO:0000259" key="4">
    <source>
        <dbReference type="PROSITE" id="PS51071"/>
    </source>
</evidence>
<dbReference type="InterPro" id="IPR036388">
    <property type="entry name" value="WH-like_DNA-bd_sf"/>
</dbReference>
<dbReference type="InterPro" id="IPR035472">
    <property type="entry name" value="RpiR-like_SIS"/>
</dbReference>
<organism evidence="6 7">
    <name type="scientific">Butyricicoccus porcorum</name>
    <dbReference type="NCBI Taxonomy" id="1945634"/>
    <lineage>
        <taxon>Bacteria</taxon>
        <taxon>Bacillati</taxon>
        <taxon>Bacillota</taxon>
        <taxon>Clostridia</taxon>
        <taxon>Eubacteriales</taxon>
        <taxon>Butyricicoccaceae</taxon>
        <taxon>Butyricicoccus</taxon>
    </lineage>
</organism>
<dbReference type="CDD" id="cd05013">
    <property type="entry name" value="SIS_RpiR"/>
    <property type="match status" value="1"/>
</dbReference>
<keyword evidence="6" id="KW-0418">Kinase</keyword>
<dbReference type="PANTHER" id="PTHR30514">
    <property type="entry name" value="GLUCOKINASE"/>
    <property type="match status" value="1"/>
</dbReference>
<proteinExistence type="predicted"/>
<dbReference type="InterPro" id="IPR000281">
    <property type="entry name" value="HTH_RpiR"/>
</dbReference>
<dbReference type="InterPro" id="IPR001347">
    <property type="entry name" value="SIS_dom"/>
</dbReference>
<gene>
    <name evidence="6" type="ORF">CBW42_05010</name>
</gene>
<dbReference type="Pfam" id="PF01418">
    <property type="entry name" value="HTH_6"/>
    <property type="match status" value="1"/>
</dbReference>
<dbReference type="GO" id="GO:1901135">
    <property type="term" value="P:carbohydrate derivative metabolic process"/>
    <property type="evidence" value="ECO:0007669"/>
    <property type="project" value="InterPro"/>
</dbReference>
<dbReference type="PROSITE" id="PS51071">
    <property type="entry name" value="HTH_RPIR"/>
    <property type="match status" value="1"/>
</dbReference>
<reference evidence="6 7" key="1">
    <citation type="submission" date="2017-05" db="EMBL/GenBank/DDBJ databases">
        <title>Butyricicoccus porcorum sp. nov. a butyrate-producing bacterium from the swine intestinal tract.</title>
        <authorList>
            <person name="Trachsel J."/>
            <person name="Humphrey S."/>
            <person name="Allen H.K."/>
        </authorList>
    </citation>
    <scope>NUCLEOTIDE SEQUENCE [LARGE SCALE GENOMIC DNA]</scope>
    <source>
        <strain evidence="6">BB10</strain>
    </source>
</reference>
<dbReference type="GO" id="GO:0003677">
    <property type="term" value="F:DNA binding"/>
    <property type="evidence" value="ECO:0007669"/>
    <property type="project" value="UniProtKB-KW"/>
</dbReference>
<dbReference type="PANTHER" id="PTHR30514:SF18">
    <property type="entry name" value="RPIR-FAMILY TRANSCRIPTIONAL REGULATOR"/>
    <property type="match status" value="1"/>
</dbReference>
<dbReference type="PROSITE" id="PS51464">
    <property type="entry name" value="SIS"/>
    <property type="match status" value="1"/>
</dbReference>
<dbReference type="Gene3D" id="3.40.50.10490">
    <property type="entry name" value="Glucose-6-phosphate isomerase like protein, domain 1"/>
    <property type="match status" value="1"/>
</dbReference>
<feature type="domain" description="SIS" evidence="5">
    <location>
        <begin position="124"/>
        <end position="263"/>
    </location>
</feature>
<keyword evidence="6" id="KW-0808">Transferase</keyword>
<dbReference type="GO" id="GO:0003700">
    <property type="term" value="F:DNA-binding transcription factor activity"/>
    <property type="evidence" value="ECO:0007669"/>
    <property type="project" value="InterPro"/>
</dbReference>
<name>A0A252F590_9FIRM</name>
<evidence type="ECO:0000256" key="2">
    <source>
        <dbReference type="ARBA" id="ARBA00023125"/>
    </source>
</evidence>
<dbReference type="GO" id="GO:0097367">
    <property type="term" value="F:carbohydrate derivative binding"/>
    <property type="evidence" value="ECO:0007669"/>
    <property type="project" value="InterPro"/>
</dbReference>
<dbReference type="OrthoDB" id="2930at2"/>
<sequence>MNDLMSKIQNNLSKFSKGQRLIAKYIIEHYDKAAFLTASKLGATVGVSESTVVRFATELGYDGYPHLQKALQEMIRNKLTAVQRMEVTSDRMGDQDILRTVLSSDIDKIRMTLDEIDRRSFEGAVEAILGARHIYILGVRSSAALSSFLGFYFNLLFDNARLIHTNSVSEIFEQILRVGEGDVVLGVSFPRYSKRTLKALEYSKKSGATVIALTDSRLSPLSQTADYTLLAKSDMASFVDSLVAPLSVINALIVAIGMRKQNEISDTFNKLEAIWDEYQVYEKLDNE</sequence>
<dbReference type="EMBL" id="NHOC01000004">
    <property type="protein sequence ID" value="OUM20943.1"/>
    <property type="molecule type" value="Genomic_DNA"/>
</dbReference>
<keyword evidence="3" id="KW-0804">Transcription</keyword>
<accession>A0A252F590</accession>
<dbReference type="InterPro" id="IPR009057">
    <property type="entry name" value="Homeodomain-like_sf"/>
</dbReference>